<dbReference type="PATRIC" id="fig|1675527.3.peg.4187"/>
<evidence type="ECO:0000313" key="8">
    <source>
        <dbReference type="Proteomes" id="UP000037178"/>
    </source>
</evidence>
<dbReference type="RefSeq" id="WP_049644557.1">
    <property type="nucleotide sequence ID" value="NZ_LFTY01000002.1"/>
</dbReference>
<dbReference type="AlphaFoldDB" id="A0A0J9GZT8"/>
<keyword evidence="8" id="KW-1185">Reference proteome</keyword>
<reference evidence="7 8" key="1">
    <citation type="submission" date="2015-06" db="EMBL/GenBank/DDBJ databases">
        <title>Draft genome sequence of an Alphaproteobacteria species associated to the Mediterranean sponge Oscarella lobularis.</title>
        <authorList>
            <person name="Jourda C."/>
            <person name="Santini S."/>
            <person name="Claverie J.-M."/>
        </authorList>
    </citation>
    <scope>NUCLEOTIDE SEQUENCE [LARGE SCALE GENOMIC DNA]</scope>
    <source>
        <strain evidence="7">IGS</strain>
    </source>
</reference>
<comment type="subcellular location">
    <subcellularLocation>
        <location evidence="1">Cell membrane</location>
        <topology evidence="1">Multi-pass membrane protein</topology>
    </subcellularLocation>
</comment>
<dbReference type="PANTHER" id="PTHR30086:SF20">
    <property type="entry name" value="ARGININE EXPORTER PROTEIN ARGO-RELATED"/>
    <property type="match status" value="1"/>
</dbReference>
<evidence type="ECO:0000256" key="5">
    <source>
        <dbReference type="ARBA" id="ARBA00023136"/>
    </source>
</evidence>
<feature type="transmembrane region" description="Helical" evidence="6">
    <location>
        <begin position="72"/>
        <end position="93"/>
    </location>
</feature>
<dbReference type="Pfam" id="PF01810">
    <property type="entry name" value="LysE"/>
    <property type="match status" value="1"/>
</dbReference>
<dbReference type="STRING" id="1675527.AIOL_003994"/>
<feature type="transmembrane region" description="Helical" evidence="6">
    <location>
        <begin position="6"/>
        <end position="29"/>
    </location>
</feature>
<feature type="transmembrane region" description="Helical" evidence="6">
    <location>
        <begin position="184"/>
        <end position="205"/>
    </location>
</feature>
<dbReference type="GO" id="GO:0005886">
    <property type="term" value="C:plasma membrane"/>
    <property type="evidence" value="ECO:0007669"/>
    <property type="project" value="UniProtKB-SubCell"/>
</dbReference>
<dbReference type="InterPro" id="IPR001123">
    <property type="entry name" value="LeuE-type"/>
</dbReference>
<evidence type="ECO:0000313" key="7">
    <source>
        <dbReference type="EMBL" id="KMW59013.1"/>
    </source>
</evidence>
<evidence type="ECO:0000256" key="4">
    <source>
        <dbReference type="ARBA" id="ARBA00022989"/>
    </source>
</evidence>
<organism evidence="7 8">
    <name type="scientific">Candidatus Rhodobacter oscarellae</name>
    <dbReference type="NCBI Taxonomy" id="1675527"/>
    <lineage>
        <taxon>Bacteria</taxon>
        <taxon>Pseudomonadati</taxon>
        <taxon>Pseudomonadota</taxon>
        <taxon>Alphaproteobacteria</taxon>
        <taxon>Rhodobacterales</taxon>
        <taxon>Rhodobacter group</taxon>
        <taxon>Rhodobacter</taxon>
    </lineage>
</organism>
<proteinExistence type="predicted"/>
<accession>A0A0J9GZT8</accession>
<name>A0A0J9GZT8_9RHOB</name>
<evidence type="ECO:0000256" key="6">
    <source>
        <dbReference type="SAM" id="Phobius"/>
    </source>
</evidence>
<keyword evidence="5 6" id="KW-0472">Membrane</keyword>
<dbReference type="Proteomes" id="UP000037178">
    <property type="component" value="Unassembled WGS sequence"/>
</dbReference>
<feature type="transmembrane region" description="Helical" evidence="6">
    <location>
        <begin position="147"/>
        <end position="172"/>
    </location>
</feature>
<protein>
    <submittedName>
        <fullName evidence="7">Transporter, LysE family</fullName>
    </submittedName>
</protein>
<evidence type="ECO:0000256" key="1">
    <source>
        <dbReference type="ARBA" id="ARBA00004651"/>
    </source>
</evidence>
<keyword evidence="4 6" id="KW-1133">Transmembrane helix</keyword>
<comment type="caution">
    <text evidence="7">The sequence shown here is derived from an EMBL/GenBank/DDBJ whole genome shotgun (WGS) entry which is preliminary data.</text>
</comment>
<gene>
    <name evidence="7" type="ORF">AIOL_003994</name>
</gene>
<feature type="transmembrane region" description="Helical" evidence="6">
    <location>
        <begin position="41"/>
        <end position="66"/>
    </location>
</feature>
<feature type="transmembrane region" description="Helical" evidence="6">
    <location>
        <begin position="114"/>
        <end position="135"/>
    </location>
</feature>
<dbReference type="EMBL" id="LFTY01000002">
    <property type="protein sequence ID" value="KMW59013.1"/>
    <property type="molecule type" value="Genomic_DNA"/>
</dbReference>
<keyword evidence="2" id="KW-1003">Cell membrane</keyword>
<evidence type="ECO:0000256" key="3">
    <source>
        <dbReference type="ARBA" id="ARBA00022692"/>
    </source>
</evidence>
<dbReference type="GO" id="GO:0015171">
    <property type="term" value="F:amino acid transmembrane transporter activity"/>
    <property type="evidence" value="ECO:0007669"/>
    <property type="project" value="TreeGrafter"/>
</dbReference>
<dbReference type="OrthoDB" id="9804822at2"/>
<dbReference type="PANTHER" id="PTHR30086">
    <property type="entry name" value="ARGININE EXPORTER PROTEIN ARGO"/>
    <property type="match status" value="1"/>
</dbReference>
<evidence type="ECO:0000256" key="2">
    <source>
        <dbReference type="ARBA" id="ARBA00022475"/>
    </source>
</evidence>
<sequence>MAFTLLDLALYAGALFILFITPGPVWLAVMARTMAGGFRAAWPLALGVAVGDAIWPLVAILGVTWLAATFTWFLLALKWVAVLMFLVMGILVIRSAGKAIGEDSRLTRPGMWAGFAAGLAAVIANPKAALFYMALLPGFFDVSRVTWVDIAVIIPISMAVPFLGNLMLAAFVDRMRRLVRSPAALRRLNLAAGGLLIAVGFVIPFT</sequence>
<keyword evidence="3 6" id="KW-0812">Transmembrane</keyword>